<dbReference type="HOGENOM" id="CLU_000427_0_1_1"/>
<dbReference type="PANTHER" id="PTHR33463">
    <property type="entry name" value="NB-ARC DOMAIN-CONTAINING PROTEIN-RELATED"/>
    <property type="match status" value="1"/>
</dbReference>
<reference evidence="5" key="2">
    <citation type="submission" date="2015-06" db="UniProtKB">
        <authorList>
            <consortium name="EnsemblPlants"/>
        </authorList>
    </citation>
    <scope>IDENTIFICATION</scope>
    <source>
        <strain evidence="5">cv. Heinz 1706</strain>
    </source>
</reference>
<dbReference type="InterPro" id="IPR002182">
    <property type="entry name" value="NB-ARC"/>
</dbReference>
<dbReference type="InParanoid" id="K4BIT5"/>
<organism evidence="5">
    <name type="scientific">Solanum lycopersicum</name>
    <name type="common">Tomato</name>
    <name type="synonym">Lycopersicon esculentum</name>
    <dbReference type="NCBI Taxonomy" id="4081"/>
    <lineage>
        <taxon>Eukaryota</taxon>
        <taxon>Viridiplantae</taxon>
        <taxon>Streptophyta</taxon>
        <taxon>Embryophyta</taxon>
        <taxon>Tracheophyta</taxon>
        <taxon>Spermatophyta</taxon>
        <taxon>Magnoliopsida</taxon>
        <taxon>eudicotyledons</taxon>
        <taxon>Gunneridae</taxon>
        <taxon>Pentapetalae</taxon>
        <taxon>asterids</taxon>
        <taxon>lamiids</taxon>
        <taxon>Solanales</taxon>
        <taxon>Solanaceae</taxon>
        <taxon>Solanoideae</taxon>
        <taxon>Solaneae</taxon>
        <taxon>Solanum</taxon>
        <taxon>Solanum subgen. Lycopersicon</taxon>
    </lineage>
</organism>
<dbReference type="Proteomes" id="UP000004994">
    <property type="component" value="Chromosome 3"/>
</dbReference>
<keyword evidence="2" id="KW-0611">Plant defense</keyword>
<keyword evidence="3" id="KW-0067">ATP-binding</keyword>
<dbReference type="Pfam" id="PF00931">
    <property type="entry name" value="NB-ARC"/>
    <property type="match status" value="1"/>
</dbReference>
<dbReference type="AlphaFoldDB" id="K4BIT5"/>
<dbReference type="PhylomeDB" id="K4BIT5"/>
<dbReference type="SUPFAM" id="SSF52540">
    <property type="entry name" value="P-loop containing nucleoside triphosphate hydrolases"/>
    <property type="match status" value="1"/>
</dbReference>
<dbReference type="eggNOG" id="KOG4658">
    <property type="taxonomic scope" value="Eukaryota"/>
</dbReference>
<dbReference type="InterPro" id="IPR042197">
    <property type="entry name" value="Apaf_helical"/>
</dbReference>
<protein>
    <recommendedName>
        <fullName evidence="4">NB-ARC domain-containing protein</fullName>
    </recommendedName>
</protein>
<evidence type="ECO:0000256" key="3">
    <source>
        <dbReference type="ARBA" id="ARBA00022840"/>
    </source>
</evidence>
<dbReference type="EnsemblPlants" id="Solyc03g094100.1.1">
    <property type="protein sequence ID" value="Solyc03g094100.1.1"/>
    <property type="gene ID" value="Solyc03g094100.1"/>
</dbReference>
<keyword evidence="1" id="KW-0433">Leucine-rich repeat</keyword>
<accession>K4BIT5</accession>
<evidence type="ECO:0000256" key="2">
    <source>
        <dbReference type="ARBA" id="ARBA00022821"/>
    </source>
</evidence>
<feature type="domain" description="NB-ARC" evidence="4">
    <location>
        <begin position="5"/>
        <end position="160"/>
    </location>
</feature>
<dbReference type="GO" id="GO:0043531">
    <property type="term" value="F:ADP binding"/>
    <property type="evidence" value="ECO:0007669"/>
    <property type="project" value="InterPro"/>
</dbReference>
<name>K4BIT5_SOLLC</name>
<evidence type="ECO:0000313" key="5">
    <source>
        <dbReference type="EnsemblPlants" id="Solyc03g094100.1.1"/>
    </source>
</evidence>
<evidence type="ECO:0000256" key="1">
    <source>
        <dbReference type="ARBA" id="ARBA00022614"/>
    </source>
</evidence>
<proteinExistence type="predicted"/>
<sequence>MEVLKDEGVTMIGICGLGDVGKTILAEKIRLKVKQQGLFKDVVMVTISQQPDLKKLQGEIAEEFKLKLQGDNLWSRGDRLRTRLMDQKSPNLIILDDVWEDLHDLDKFGISSDGNHNHRCKVKLTTRFRNVCEGMETNKIMEVGILSEEEAWSRFKEKVGDFGNDTSPIDISKEVTKECKGLPLAIIIGVGALKRKTKPSWENALRQLRRAKVRNIPGVHEKVYESLKLSYDHLGENEAKCLFLVCFLFQEDNNIWIEELLKYGMGLRIFSGIENIEDAKNSIASEGDHNFMVSHDVNSEELPSRTSYEHFSHMSIVANKFDEHPRPIIYPKLKLLMLKLHSNYGMIFLVK</sequence>
<keyword evidence="3" id="KW-0547">Nucleotide-binding</keyword>
<dbReference type="PaxDb" id="4081-Solyc03g094100.1.1"/>
<dbReference type="GO" id="GO:0005524">
    <property type="term" value="F:ATP binding"/>
    <property type="evidence" value="ECO:0007669"/>
    <property type="project" value="UniProtKB-KW"/>
</dbReference>
<dbReference type="InterPro" id="IPR050905">
    <property type="entry name" value="Plant_NBS-LRR"/>
</dbReference>
<evidence type="ECO:0000259" key="4">
    <source>
        <dbReference type="Pfam" id="PF00931"/>
    </source>
</evidence>
<evidence type="ECO:0000313" key="6">
    <source>
        <dbReference type="Proteomes" id="UP000004994"/>
    </source>
</evidence>
<dbReference type="InterPro" id="IPR027417">
    <property type="entry name" value="P-loop_NTPase"/>
</dbReference>
<reference evidence="5" key="1">
    <citation type="journal article" date="2012" name="Nature">
        <title>The tomato genome sequence provides insights into fleshy fruit evolution.</title>
        <authorList>
            <consortium name="Tomato Genome Consortium"/>
        </authorList>
    </citation>
    <scope>NUCLEOTIDE SEQUENCE [LARGE SCALE GENOMIC DNA]</scope>
    <source>
        <strain evidence="5">cv. Heinz 1706</strain>
    </source>
</reference>
<dbReference type="Gene3D" id="3.40.50.300">
    <property type="entry name" value="P-loop containing nucleotide triphosphate hydrolases"/>
    <property type="match status" value="1"/>
</dbReference>
<dbReference type="PRINTS" id="PR00364">
    <property type="entry name" value="DISEASERSIST"/>
</dbReference>
<dbReference type="Gene3D" id="1.10.8.430">
    <property type="entry name" value="Helical domain of apoptotic protease-activating factors"/>
    <property type="match status" value="1"/>
</dbReference>
<dbReference type="PANTHER" id="PTHR33463:SF198">
    <property type="entry name" value="RPP4C3"/>
    <property type="match status" value="1"/>
</dbReference>
<dbReference type="OMA" id="ETEAWNC"/>
<dbReference type="GO" id="GO:0098542">
    <property type="term" value="P:defense response to other organism"/>
    <property type="evidence" value="ECO:0000318"/>
    <property type="project" value="GO_Central"/>
</dbReference>
<keyword evidence="6" id="KW-1185">Reference proteome</keyword>
<dbReference type="Gramene" id="Solyc03g094100.1.1">
    <property type="protein sequence ID" value="Solyc03g094100.1.1"/>
    <property type="gene ID" value="Solyc03g094100.1"/>
</dbReference>